<organism evidence="1 2">
    <name type="scientific">Araneus ventricosus</name>
    <name type="common">Orbweaver spider</name>
    <name type="synonym">Epeira ventricosa</name>
    <dbReference type="NCBI Taxonomy" id="182803"/>
    <lineage>
        <taxon>Eukaryota</taxon>
        <taxon>Metazoa</taxon>
        <taxon>Ecdysozoa</taxon>
        <taxon>Arthropoda</taxon>
        <taxon>Chelicerata</taxon>
        <taxon>Arachnida</taxon>
        <taxon>Araneae</taxon>
        <taxon>Araneomorphae</taxon>
        <taxon>Entelegynae</taxon>
        <taxon>Araneoidea</taxon>
        <taxon>Araneidae</taxon>
        <taxon>Araneus</taxon>
    </lineage>
</organism>
<sequence length="146" mass="16174">MGISVLRWGFKTTLHYSIWTNDRFVSHPFKSIDLGGSFTDAPKRTTSCFYPPTPPSARLPATHPPPHGDFRFLRTTNSYRHAVSSNYSPMPTVDMNGAITSRRISTILPGDRHDDTRVFSQIAPAVALATAGQSFLGERCQTPHSL</sequence>
<gene>
    <name evidence="1" type="ORF">AVEN_62868_1</name>
</gene>
<keyword evidence="2" id="KW-1185">Reference proteome</keyword>
<evidence type="ECO:0000313" key="1">
    <source>
        <dbReference type="EMBL" id="GBM85112.1"/>
    </source>
</evidence>
<accession>A0A4Y2J777</accession>
<evidence type="ECO:0000313" key="2">
    <source>
        <dbReference type="Proteomes" id="UP000499080"/>
    </source>
</evidence>
<name>A0A4Y2J777_ARAVE</name>
<dbReference type="EMBL" id="BGPR01003208">
    <property type="protein sequence ID" value="GBM85112.1"/>
    <property type="molecule type" value="Genomic_DNA"/>
</dbReference>
<proteinExistence type="predicted"/>
<comment type="caution">
    <text evidence="1">The sequence shown here is derived from an EMBL/GenBank/DDBJ whole genome shotgun (WGS) entry which is preliminary data.</text>
</comment>
<protein>
    <submittedName>
        <fullName evidence="1">Uncharacterized protein</fullName>
    </submittedName>
</protein>
<dbReference type="AlphaFoldDB" id="A0A4Y2J777"/>
<dbReference type="Proteomes" id="UP000499080">
    <property type="component" value="Unassembled WGS sequence"/>
</dbReference>
<reference evidence="1 2" key="1">
    <citation type="journal article" date="2019" name="Sci. Rep.">
        <title>Orb-weaving spider Araneus ventricosus genome elucidates the spidroin gene catalogue.</title>
        <authorList>
            <person name="Kono N."/>
            <person name="Nakamura H."/>
            <person name="Ohtoshi R."/>
            <person name="Moran D.A.P."/>
            <person name="Shinohara A."/>
            <person name="Yoshida Y."/>
            <person name="Fujiwara M."/>
            <person name="Mori M."/>
            <person name="Tomita M."/>
            <person name="Arakawa K."/>
        </authorList>
    </citation>
    <scope>NUCLEOTIDE SEQUENCE [LARGE SCALE GENOMIC DNA]</scope>
</reference>